<evidence type="ECO:0000256" key="4">
    <source>
        <dbReference type="ARBA" id="ARBA00010387"/>
    </source>
</evidence>
<dbReference type="SUPFAM" id="SSF51569">
    <property type="entry name" value="Aldolase"/>
    <property type="match status" value="1"/>
</dbReference>
<dbReference type="OrthoDB" id="36455at2759"/>
<keyword evidence="7" id="KW-0934">Plastid</keyword>
<evidence type="ECO:0000256" key="11">
    <source>
        <dbReference type="RuleBase" id="RU003994"/>
    </source>
</evidence>
<keyword evidence="6" id="KW-0150">Chloroplast</keyword>
<evidence type="ECO:0000313" key="13">
    <source>
        <dbReference type="Proteomes" id="UP000036987"/>
    </source>
</evidence>
<keyword evidence="8 11" id="KW-0324">Glycolysis</keyword>
<dbReference type="Pfam" id="PF00274">
    <property type="entry name" value="Glycolytic"/>
    <property type="match status" value="1"/>
</dbReference>
<proteinExistence type="inferred from homology"/>
<dbReference type="CDD" id="cd00948">
    <property type="entry name" value="FBP_aldolase_I_a"/>
    <property type="match status" value="1"/>
</dbReference>
<dbReference type="InterPro" id="IPR029768">
    <property type="entry name" value="Aldolase_I_AS"/>
</dbReference>
<reference evidence="13" key="1">
    <citation type="journal article" date="2016" name="Nature">
        <title>The genome of the seagrass Zostera marina reveals angiosperm adaptation to the sea.</title>
        <authorList>
            <person name="Olsen J.L."/>
            <person name="Rouze P."/>
            <person name="Verhelst B."/>
            <person name="Lin Y.-C."/>
            <person name="Bayer T."/>
            <person name="Collen J."/>
            <person name="Dattolo E."/>
            <person name="De Paoli E."/>
            <person name="Dittami S."/>
            <person name="Maumus F."/>
            <person name="Michel G."/>
            <person name="Kersting A."/>
            <person name="Lauritano C."/>
            <person name="Lohaus R."/>
            <person name="Toepel M."/>
            <person name="Tonon T."/>
            <person name="Vanneste K."/>
            <person name="Amirebrahimi M."/>
            <person name="Brakel J."/>
            <person name="Bostroem C."/>
            <person name="Chovatia M."/>
            <person name="Grimwood J."/>
            <person name="Jenkins J.W."/>
            <person name="Jueterbock A."/>
            <person name="Mraz A."/>
            <person name="Stam W.T."/>
            <person name="Tice H."/>
            <person name="Bornberg-Bauer E."/>
            <person name="Green P.J."/>
            <person name="Pearson G.A."/>
            <person name="Procaccini G."/>
            <person name="Duarte C.M."/>
            <person name="Schmutz J."/>
            <person name="Reusch T.B.H."/>
            <person name="Van de Peer Y."/>
        </authorList>
    </citation>
    <scope>NUCLEOTIDE SEQUENCE [LARGE SCALE GENOMIC DNA]</scope>
    <source>
        <strain evidence="13">cv. Finnish</strain>
    </source>
</reference>
<protein>
    <recommendedName>
        <fullName evidence="5 11">Fructose-bisphosphate aldolase</fullName>
        <ecNumber evidence="5 11">4.1.2.13</ecNumber>
    </recommendedName>
</protein>
<dbReference type="PROSITE" id="PS00158">
    <property type="entry name" value="ALDOLASE_CLASS_I"/>
    <property type="match status" value="1"/>
</dbReference>
<dbReference type="AlphaFoldDB" id="A0A0K9P725"/>
<keyword evidence="9 11" id="KW-0456">Lyase</keyword>
<evidence type="ECO:0000256" key="2">
    <source>
        <dbReference type="ARBA" id="ARBA00004229"/>
    </source>
</evidence>
<evidence type="ECO:0000256" key="1">
    <source>
        <dbReference type="ARBA" id="ARBA00000441"/>
    </source>
</evidence>
<dbReference type="FunFam" id="3.20.20.70:FF:000052">
    <property type="entry name" value="Fructose-bisphosphate aldolase"/>
    <property type="match status" value="1"/>
</dbReference>
<dbReference type="STRING" id="29655.A0A0K9P725"/>
<dbReference type="InterPro" id="IPR000741">
    <property type="entry name" value="FBA_I"/>
</dbReference>
<dbReference type="GO" id="GO:0030388">
    <property type="term" value="P:fructose 1,6-bisphosphate metabolic process"/>
    <property type="evidence" value="ECO:0000318"/>
    <property type="project" value="GO_Central"/>
</dbReference>
<evidence type="ECO:0000256" key="7">
    <source>
        <dbReference type="ARBA" id="ARBA00022640"/>
    </source>
</evidence>
<gene>
    <name evidence="12" type="ORF">ZOSMA_34G00930</name>
</gene>
<dbReference type="GO" id="GO:0009507">
    <property type="term" value="C:chloroplast"/>
    <property type="evidence" value="ECO:0007669"/>
    <property type="project" value="UniProtKB-SubCell"/>
</dbReference>
<organism evidence="12 13">
    <name type="scientific">Zostera marina</name>
    <name type="common">Eelgrass</name>
    <dbReference type="NCBI Taxonomy" id="29655"/>
    <lineage>
        <taxon>Eukaryota</taxon>
        <taxon>Viridiplantae</taxon>
        <taxon>Streptophyta</taxon>
        <taxon>Embryophyta</taxon>
        <taxon>Tracheophyta</taxon>
        <taxon>Spermatophyta</taxon>
        <taxon>Magnoliopsida</taxon>
        <taxon>Liliopsida</taxon>
        <taxon>Zosteraceae</taxon>
        <taxon>Zostera</taxon>
    </lineage>
</organism>
<sequence length="390" mass="42647">MASATTLLKSAFLPNKSEWFSVRPTVSKPNTASFPINVRALAFSEELVKTAKTMTTPGRGLLAMDESNATCGKRLASIGVDNTEENRQAYRTLLSSAPGLGQYISGSILFEETLYQSTPDGKKIVDVLVDQNIVPGIKVDKGLVPLVGSNDESWCQGLDGLASRTAAYYQQGARFAKWRTVISIPNGPSELAIKEAAWGLARYAAISQDNGLVPIVEPEILLDGEHGIERNFEVAQRVWSEVFFYLAQNNVLFEGILLKPSMVTPGAECKDRATPEQIAEYTLKLLYRRVPPSVHGIMFLSGGQSEMEATLNLNAMNQSSHPWHVSFSYARALQNTCLKTWGGRPENVKAAQDALILRARANSLAQLGKYTSDGEAAAAKEGMFVKDYKY</sequence>
<evidence type="ECO:0000256" key="6">
    <source>
        <dbReference type="ARBA" id="ARBA00022528"/>
    </source>
</evidence>
<dbReference type="Gene3D" id="3.20.20.70">
    <property type="entry name" value="Aldolase class I"/>
    <property type="match status" value="1"/>
</dbReference>
<comment type="caution">
    <text evidence="12">The sequence shown here is derived from an EMBL/GenBank/DDBJ whole genome shotgun (WGS) entry which is preliminary data.</text>
</comment>
<dbReference type="GO" id="GO:0004332">
    <property type="term" value="F:fructose-bisphosphate aldolase activity"/>
    <property type="evidence" value="ECO:0000318"/>
    <property type="project" value="GO_Central"/>
</dbReference>
<evidence type="ECO:0000256" key="5">
    <source>
        <dbReference type="ARBA" id="ARBA00013068"/>
    </source>
</evidence>
<dbReference type="UniPathway" id="UPA00109">
    <property type="reaction ID" value="UER00183"/>
</dbReference>
<dbReference type="InterPro" id="IPR013785">
    <property type="entry name" value="Aldolase_TIM"/>
</dbReference>
<keyword evidence="13" id="KW-1185">Reference proteome</keyword>
<evidence type="ECO:0000256" key="3">
    <source>
        <dbReference type="ARBA" id="ARBA00004714"/>
    </source>
</evidence>
<evidence type="ECO:0000256" key="8">
    <source>
        <dbReference type="ARBA" id="ARBA00023152"/>
    </source>
</evidence>
<evidence type="ECO:0000256" key="10">
    <source>
        <dbReference type="ARBA" id="ARBA00023270"/>
    </source>
</evidence>
<comment type="pathway">
    <text evidence="3">Carbohydrate degradation; glycolysis; D-glyceraldehyde 3-phosphate and glycerone phosphate from D-glucose: step 4/4.</text>
</comment>
<dbReference type="Proteomes" id="UP000036987">
    <property type="component" value="Unassembled WGS sequence"/>
</dbReference>
<comment type="catalytic activity">
    <reaction evidence="1 11">
        <text>beta-D-fructose 1,6-bisphosphate = D-glyceraldehyde 3-phosphate + dihydroxyacetone phosphate</text>
        <dbReference type="Rhea" id="RHEA:14729"/>
        <dbReference type="ChEBI" id="CHEBI:32966"/>
        <dbReference type="ChEBI" id="CHEBI:57642"/>
        <dbReference type="ChEBI" id="CHEBI:59776"/>
        <dbReference type="EC" id="4.1.2.13"/>
    </reaction>
</comment>
<dbReference type="PANTHER" id="PTHR11627">
    <property type="entry name" value="FRUCTOSE-BISPHOSPHATE ALDOLASE"/>
    <property type="match status" value="1"/>
</dbReference>
<dbReference type="GO" id="GO:0005829">
    <property type="term" value="C:cytosol"/>
    <property type="evidence" value="ECO:0000318"/>
    <property type="project" value="GO_Central"/>
</dbReference>
<dbReference type="OMA" id="ERNEPRT"/>
<comment type="subcellular location">
    <subcellularLocation>
        <location evidence="2">Plastid</location>
        <location evidence="2">Chloroplast</location>
    </subcellularLocation>
</comment>
<dbReference type="EMBL" id="LFYR01001099">
    <property type="protein sequence ID" value="KMZ64813.1"/>
    <property type="molecule type" value="Genomic_DNA"/>
</dbReference>
<evidence type="ECO:0000256" key="9">
    <source>
        <dbReference type="ARBA" id="ARBA00023239"/>
    </source>
</evidence>
<dbReference type="EC" id="4.1.2.13" evidence="5 11"/>
<dbReference type="NCBIfam" id="NF033379">
    <property type="entry name" value="FrucBisAld_I"/>
    <property type="match status" value="1"/>
</dbReference>
<dbReference type="GO" id="GO:0006096">
    <property type="term" value="P:glycolytic process"/>
    <property type="evidence" value="ECO:0000318"/>
    <property type="project" value="GO_Central"/>
</dbReference>
<accession>A0A0K9P725</accession>
<name>A0A0K9P725_ZOSMR</name>
<comment type="similarity">
    <text evidence="4 11">Belongs to the class I fructose-bisphosphate aldolase family.</text>
</comment>
<keyword evidence="10" id="KW-0704">Schiff base</keyword>
<evidence type="ECO:0000313" key="12">
    <source>
        <dbReference type="EMBL" id="KMZ64813.1"/>
    </source>
</evidence>